<dbReference type="InterPro" id="IPR050924">
    <property type="entry name" value="Peroxiredoxin_BCP/PrxQ"/>
</dbReference>
<evidence type="ECO:0000256" key="7">
    <source>
        <dbReference type="ARBA" id="ARBA00023157"/>
    </source>
</evidence>
<dbReference type="GO" id="GO:0008379">
    <property type="term" value="F:thioredoxin peroxidase activity"/>
    <property type="evidence" value="ECO:0007669"/>
    <property type="project" value="TreeGrafter"/>
</dbReference>
<dbReference type="SUPFAM" id="SSF52833">
    <property type="entry name" value="Thioredoxin-like"/>
    <property type="match status" value="1"/>
</dbReference>
<keyword evidence="6" id="KW-0560">Oxidoreductase</keyword>
<keyword evidence="5" id="KW-0049">Antioxidant</keyword>
<dbReference type="Gene3D" id="3.40.30.10">
    <property type="entry name" value="Glutaredoxin"/>
    <property type="match status" value="1"/>
</dbReference>
<comment type="similarity">
    <text evidence="10">Belongs to the peroxiredoxin family. BCP/PrxQ subfamily.</text>
</comment>
<dbReference type="EC" id="1.11.1.24" evidence="3"/>
<dbReference type="GO" id="GO:0034599">
    <property type="term" value="P:cellular response to oxidative stress"/>
    <property type="evidence" value="ECO:0007669"/>
    <property type="project" value="TreeGrafter"/>
</dbReference>
<evidence type="ECO:0000313" key="15">
    <source>
        <dbReference type="EMBL" id="JAT53092.1"/>
    </source>
</evidence>
<dbReference type="InterPro" id="IPR013766">
    <property type="entry name" value="Thioredoxin_domain"/>
</dbReference>
<dbReference type="PANTHER" id="PTHR42801:SF4">
    <property type="entry name" value="AHPC_TSA FAMILY PROTEIN"/>
    <property type="match status" value="1"/>
</dbReference>
<dbReference type="CDD" id="cd03017">
    <property type="entry name" value="PRX_BCP"/>
    <property type="match status" value="1"/>
</dbReference>
<reference evidence="15" key="1">
    <citation type="submission" date="2015-07" db="EMBL/GenBank/DDBJ databases">
        <title>Transcriptome Assembly of Anthurium amnicola.</title>
        <authorList>
            <person name="Suzuki J."/>
        </authorList>
    </citation>
    <scope>NUCLEOTIDE SEQUENCE</scope>
</reference>
<name>A0A1D1YEN9_9ARAE</name>
<sequence length="157" mass="17264">MPHNLLNKPAPADVVLQNQNGEEVNLSSFIGSRPTIVFFYPKDETSGCTKEVCSFRDSYSVFSDAGAVVVGISADPIDSHKRFSDTNRLNFPLLSDADGVARKAFQVSKSLFGMIAGRVTYLIDREGIIRQVFNSQTDIEGHVKKSLAFVAEQCETE</sequence>
<feature type="active site" description="Cysteine sulfenic acid (-SOH) intermediate; for peroxidase activity" evidence="13">
    <location>
        <position position="48"/>
    </location>
</feature>
<evidence type="ECO:0000256" key="12">
    <source>
        <dbReference type="ARBA" id="ARBA00049091"/>
    </source>
</evidence>
<evidence type="ECO:0000256" key="6">
    <source>
        <dbReference type="ARBA" id="ARBA00023002"/>
    </source>
</evidence>
<evidence type="ECO:0000259" key="14">
    <source>
        <dbReference type="PROSITE" id="PS51352"/>
    </source>
</evidence>
<evidence type="ECO:0000256" key="11">
    <source>
        <dbReference type="ARBA" id="ARBA00042163"/>
    </source>
</evidence>
<evidence type="ECO:0000256" key="2">
    <source>
        <dbReference type="ARBA" id="ARBA00011245"/>
    </source>
</evidence>
<dbReference type="GO" id="GO:0045454">
    <property type="term" value="P:cell redox homeostasis"/>
    <property type="evidence" value="ECO:0007669"/>
    <property type="project" value="TreeGrafter"/>
</dbReference>
<keyword evidence="8" id="KW-0676">Redox-active center</keyword>
<comment type="subunit">
    <text evidence="2">Monomer.</text>
</comment>
<feature type="domain" description="Thioredoxin" evidence="14">
    <location>
        <begin position="4"/>
        <end position="155"/>
    </location>
</feature>
<dbReference type="Pfam" id="PF00578">
    <property type="entry name" value="AhpC-TSA"/>
    <property type="match status" value="1"/>
</dbReference>
<keyword evidence="7" id="KW-1015">Disulfide bond</keyword>
<dbReference type="InterPro" id="IPR000866">
    <property type="entry name" value="AhpC/TSA"/>
</dbReference>
<protein>
    <recommendedName>
        <fullName evidence="3">thioredoxin-dependent peroxiredoxin</fullName>
        <ecNumber evidence="3">1.11.1.24</ecNumber>
    </recommendedName>
    <alternativeName>
        <fullName evidence="9">Thioredoxin peroxidase</fullName>
    </alternativeName>
    <alternativeName>
        <fullName evidence="11">Thioredoxin-dependent peroxiredoxin Q</fullName>
    </alternativeName>
</protein>
<keyword evidence="4" id="KW-0575">Peroxidase</keyword>
<evidence type="ECO:0000256" key="3">
    <source>
        <dbReference type="ARBA" id="ARBA00013017"/>
    </source>
</evidence>
<comment type="subcellular location">
    <subcellularLocation>
        <location evidence="1">Plastid</location>
        <location evidence="1">Chloroplast thylakoid lumen</location>
    </subcellularLocation>
</comment>
<accession>A0A1D1YEN9</accession>
<gene>
    <name evidence="15" type="primary">PRXQ_2</name>
    <name evidence="15" type="ORF">g.147343</name>
</gene>
<evidence type="ECO:0000256" key="5">
    <source>
        <dbReference type="ARBA" id="ARBA00022862"/>
    </source>
</evidence>
<dbReference type="InterPro" id="IPR036249">
    <property type="entry name" value="Thioredoxin-like_sf"/>
</dbReference>
<evidence type="ECO:0000256" key="1">
    <source>
        <dbReference type="ARBA" id="ARBA00004456"/>
    </source>
</evidence>
<dbReference type="InterPro" id="IPR024706">
    <property type="entry name" value="Peroxiredoxin_AhpC-typ"/>
</dbReference>
<dbReference type="AlphaFoldDB" id="A0A1D1YEN9"/>
<comment type="catalytic activity">
    <reaction evidence="12">
        <text>a hydroperoxide + [thioredoxin]-dithiol = an alcohol + [thioredoxin]-disulfide + H2O</text>
        <dbReference type="Rhea" id="RHEA:62620"/>
        <dbReference type="Rhea" id="RHEA-COMP:10698"/>
        <dbReference type="Rhea" id="RHEA-COMP:10700"/>
        <dbReference type="ChEBI" id="CHEBI:15377"/>
        <dbReference type="ChEBI" id="CHEBI:29950"/>
        <dbReference type="ChEBI" id="CHEBI:30879"/>
        <dbReference type="ChEBI" id="CHEBI:35924"/>
        <dbReference type="ChEBI" id="CHEBI:50058"/>
        <dbReference type="EC" id="1.11.1.24"/>
    </reaction>
</comment>
<evidence type="ECO:0000256" key="4">
    <source>
        <dbReference type="ARBA" id="ARBA00022559"/>
    </source>
</evidence>
<dbReference type="EMBL" id="GDJX01014844">
    <property type="protein sequence ID" value="JAT53092.1"/>
    <property type="molecule type" value="Transcribed_RNA"/>
</dbReference>
<evidence type="ECO:0000256" key="10">
    <source>
        <dbReference type="ARBA" id="ARBA00038489"/>
    </source>
</evidence>
<dbReference type="PROSITE" id="PS51352">
    <property type="entry name" value="THIOREDOXIN_2"/>
    <property type="match status" value="1"/>
</dbReference>
<proteinExistence type="inferred from homology"/>
<dbReference type="PIRSF" id="PIRSF000239">
    <property type="entry name" value="AHPC"/>
    <property type="match status" value="1"/>
</dbReference>
<evidence type="ECO:0000256" key="13">
    <source>
        <dbReference type="PIRSR" id="PIRSR000239-1"/>
    </source>
</evidence>
<organism evidence="15">
    <name type="scientific">Anthurium amnicola</name>
    <dbReference type="NCBI Taxonomy" id="1678845"/>
    <lineage>
        <taxon>Eukaryota</taxon>
        <taxon>Viridiplantae</taxon>
        <taxon>Streptophyta</taxon>
        <taxon>Embryophyta</taxon>
        <taxon>Tracheophyta</taxon>
        <taxon>Spermatophyta</taxon>
        <taxon>Magnoliopsida</taxon>
        <taxon>Liliopsida</taxon>
        <taxon>Araceae</taxon>
        <taxon>Pothoideae</taxon>
        <taxon>Potheae</taxon>
        <taxon>Anthurium</taxon>
    </lineage>
</organism>
<dbReference type="GO" id="GO:0009543">
    <property type="term" value="C:chloroplast thylakoid lumen"/>
    <property type="evidence" value="ECO:0007669"/>
    <property type="project" value="UniProtKB-SubCell"/>
</dbReference>
<dbReference type="PANTHER" id="PTHR42801">
    <property type="entry name" value="THIOREDOXIN-DEPENDENT PEROXIDE REDUCTASE"/>
    <property type="match status" value="1"/>
</dbReference>
<dbReference type="FunFam" id="3.40.30.10:FF:000007">
    <property type="entry name" value="Thioredoxin-dependent thiol peroxidase"/>
    <property type="match status" value="1"/>
</dbReference>
<evidence type="ECO:0000256" key="8">
    <source>
        <dbReference type="ARBA" id="ARBA00023284"/>
    </source>
</evidence>
<evidence type="ECO:0000256" key="9">
    <source>
        <dbReference type="ARBA" id="ARBA00032824"/>
    </source>
</evidence>